<feature type="transmembrane region" description="Helical" evidence="8">
    <location>
        <begin position="74"/>
        <end position="93"/>
    </location>
</feature>
<comment type="subcellular location">
    <subcellularLocation>
        <location evidence="1">Cell membrane</location>
        <topology evidence="1">Multi-pass membrane protein</topology>
    </subcellularLocation>
</comment>
<accession>A0A1G1V9A7</accession>
<reference evidence="10 11" key="1">
    <citation type="journal article" date="2016" name="Nat. Commun.">
        <title>Thousands of microbial genomes shed light on interconnected biogeochemical processes in an aquifer system.</title>
        <authorList>
            <person name="Anantharaman K."/>
            <person name="Brown C.T."/>
            <person name="Hug L.A."/>
            <person name="Sharon I."/>
            <person name="Castelle C.J."/>
            <person name="Probst A.J."/>
            <person name="Thomas B.C."/>
            <person name="Singh A."/>
            <person name="Wilkins M.J."/>
            <person name="Karaoz U."/>
            <person name="Brodie E.L."/>
            <person name="Williams K.H."/>
            <person name="Hubbard S.S."/>
            <person name="Banfield J.F."/>
        </authorList>
    </citation>
    <scope>NUCLEOTIDE SEQUENCE [LARGE SCALE GENOMIC DNA]</scope>
</reference>
<dbReference type="GO" id="GO:0009103">
    <property type="term" value="P:lipopolysaccharide biosynthetic process"/>
    <property type="evidence" value="ECO:0007669"/>
    <property type="project" value="UniProtKB-ARBA"/>
</dbReference>
<evidence type="ECO:0000313" key="10">
    <source>
        <dbReference type="EMBL" id="OGY11943.1"/>
    </source>
</evidence>
<keyword evidence="3" id="KW-0328">Glycosyltransferase</keyword>
<evidence type="ECO:0000256" key="6">
    <source>
        <dbReference type="ARBA" id="ARBA00022989"/>
    </source>
</evidence>
<dbReference type="Proteomes" id="UP000178319">
    <property type="component" value="Unassembled WGS sequence"/>
</dbReference>
<dbReference type="InterPro" id="IPR050297">
    <property type="entry name" value="LipidA_mod_glycosyltrf_83"/>
</dbReference>
<proteinExistence type="predicted"/>
<gene>
    <name evidence="10" type="ORF">A3D26_03060</name>
</gene>
<dbReference type="PANTHER" id="PTHR33908">
    <property type="entry name" value="MANNOSYLTRANSFERASE YKCB-RELATED"/>
    <property type="match status" value="1"/>
</dbReference>
<feature type="transmembrane region" description="Helical" evidence="8">
    <location>
        <begin position="354"/>
        <end position="373"/>
    </location>
</feature>
<evidence type="ECO:0000256" key="2">
    <source>
        <dbReference type="ARBA" id="ARBA00022475"/>
    </source>
</evidence>
<dbReference type="EMBL" id="MHBZ01000009">
    <property type="protein sequence ID" value="OGY11943.1"/>
    <property type="molecule type" value="Genomic_DNA"/>
</dbReference>
<evidence type="ECO:0000256" key="3">
    <source>
        <dbReference type="ARBA" id="ARBA00022676"/>
    </source>
</evidence>
<evidence type="ECO:0000256" key="1">
    <source>
        <dbReference type="ARBA" id="ARBA00004651"/>
    </source>
</evidence>
<evidence type="ECO:0000259" key="9">
    <source>
        <dbReference type="Pfam" id="PF13231"/>
    </source>
</evidence>
<dbReference type="STRING" id="1797516.A3D26_03060"/>
<evidence type="ECO:0000256" key="8">
    <source>
        <dbReference type="SAM" id="Phobius"/>
    </source>
</evidence>
<sequence>MLILSSLSRWAKNNRNEALVLATILALATIFRLWRIDEYLPFMGDEGRDVRVVYRFLTNFDLMFIGPRTSIGDMYLGPLYYYFIAPLLFLFRFSPTGPAVSVAVIGIATVALLFYVAREWFGKKAAAVASFLYASAPILINLSKHSWNPNIMPFFALLSIYSMWRVWSKKEYRWLLILGISYAFVLQSHYLGLLLLPTLALMWASSFLSAKSSPGTLHKLLLLSLFAFLLFIFLMSPLFLFDYKHGWHNLQSVKLFFAHRQETVSAKPWNALPALWPLWQGKVVMELVTASQKVLSVAVSALVVTGTTHYIWSARKSLQTRLLKINTPVTPFILTLTWIGTGLLGLGSLKQSIFAHYFGFMFPAVFLLLGALYEKYWQGKLKLVVLTTLILISVANLVNNPLKYAPQRQMQRVQEVNKKIIEEANGKPFNFGLVAKRNYEEGYLYFFELSGSPVRIVDPQHKETITDQLFVVCEDSDCQSPVYSAKSEVAHFGPSKVEKEWEIGGVKLYKLTHHAI</sequence>
<keyword evidence="4" id="KW-0808">Transferase</keyword>
<feature type="transmembrane region" description="Helical" evidence="8">
    <location>
        <begin position="174"/>
        <end position="200"/>
    </location>
</feature>
<dbReference type="GO" id="GO:0016763">
    <property type="term" value="F:pentosyltransferase activity"/>
    <property type="evidence" value="ECO:0007669"/>
    <property type="project" value="TreeGrafter"/>
</dbReference>
<feature type="transmembrane region" description="Helical" evidence="8">
    <location>
        <begin position="99"/>
        <end position="118"/>
    </location>
</feature>
<evidence type="ECO:0000256" key="7">
    <source>
        <dbReference type="ARBA" id="ARBA00023136"/>
    </source>
</evidence>
<keyword evidence="2" id="KW-1003">Cell membrane</keyword>
<protein>
    <recommendedName>
        <fullName evidence="9">Glycosyltransferase RgtA/B/C/D-like domain-containing protein</fullName>
    </recommendedName>
</protein>
<feature type="transmembrane region" description="Helical" evidence="8">
    <location>
        <begin position="294"/>
        <end position="312"/>
    </location>
</feature>
<keyword evidence="5 8" id="KW-0812">Transmembrane</keyword>
<dbReference type="InterPro" id="IPR038731">
    <property type="entry name" value="RgtA/B/C-like"/>
</dbReference>
<dbReference type="Pfam" id="PF13231">
    <property type="entry name" value="PMT_2"/>
    <property type="match status" value="1"/>
</dbReference>
<feature type="transmembrane region" description="Helical" evidence="8">
    <location>
        <begin position="149"/>
        <end position="167"/>
    </location>
</feature>
<dbReference type="AlphaFoldDB" id="A0A1G1V9A7"/>
<keyword evidence="7 8" id="KW-0472">Membrane</keyword>
<feature type="domain" description="Glycosyltransferase RgtA/B/C/D-like" evidence="9">
    <location>
        <begin position="78"/>
        <end position="232"/>
    </location>
</feature>
<comment type="caution">
    <text evidence="10">The sequence shown here is derived from an EMBL/GenBank/DDBJ whole genome shotgun (WGS) entry which is preliminary data.</text>
</comment>
<dbReference type="GO" id="GO:0010041">
    <property type="term" value="P:response to iron(III) ion"/>
    <property type="evidence" value="ECO:0007669"/>
    <property type="project" value="TreeGrafter"/>
</dbReference>
<organism evidence="10 11">
    <name type="scientific">Candidatus Blackburnbacteria bacterium RIFCSPHIGHO2_02_FULL_44_20</name>
    <dbReference type="NCBI Taxonomy" id="1797516"/>
    <lineage>
        <taxon>Bacteria</taxon>
        <taxon>Candidatus Blackburniibacteriota</taxon>
    </lineage>
</organism>
<evidence type="ECO:0000256" key="4">
    <source>
        <dbReference type="ARBA" id="ARBA00022679"/>
    </source>
</evidence>
<dbReference type="GO" id="GO:0005886">
    <property type="term" value="C:plasma membrane"/>
    <property type="evidence" value="ECO:0007669"/>
    <property type="project" value="UniProtKB-SubCell"/>
</dbReference>
<feature type="transmembrane region" description="Helical" evidence="8">
    <location>
        <begin position="18"/>
        <end position="34"/>
    </location>
</feature>
<evidence type="ECO:0000313" key="11">
    <source>
        <dbReference type="Proteomes" id="UP000178319"/>
    </source>
</evidence>
<evidence type="ECO:0000256" key="5">
    <source>
        <dbReference type="ARBA" id="ARBA00022692"/>
    </source>
</evidence>
<feature type="transmembrane region" description="Helical" evidence="8">
    <location>
        <begin position="220"/>
        <end position="241"/>
    </location>
</feature>
<feature type="transmembrane region" description="Helical" evidence="8">
    <location>
        <begin position="379"/>
        <end position="398"/>
    </location>
</feature>
<name>A0A1G1V9A7_9BACT</name>
<keyword evidence="6 8" id="KW-1133">Transmembrane helix</keyword>
<feature type="transmembrane region" description="Helical" evidence="8">
    <location>
        <begin position="332"/>
        <end position="349"/>
    </location>
</feature>
<dbReference type="PANTHER" id="PTHR33908:SF3">
    <property type="entry name" value="UNDECAPRENYL PHOSPHATE-ALPHA-4-AMINO-4-DEOXY-L-ARABINOSE ARABINOSYL TRANSFERASE"/>
    <property type="match status" value="1"/>
</dbReference>